<dbReference type="PANTHER" id="PTHR24260:SF136">
    <property type="entry name" value="GH08193P-RELATED"/>
    <property type="match status" value="1"/>
</dbReference>
<feature type="transmembrane region" description="Helical" evidence="1">
    <location>
        <begin position="12"/>
        <end position="31"/>
    </location>
</feature>
<evidence type="ECO:0000259" key="2">
    <source>
        <dbReference type="PROSITE" id="PS50240"/>
    </source>
</evidence>
<dbReference type="GO" id="GO:0004252">
    <property type="term" value="F:serine-type endopeptidase activity"/>
    <property type="evidence" value="ECO:0007669"/>
    <property type="project" value="InterPro"/>
</dbReference>
<organism evidence="3">
    <name type="scientific">Notodromas monacha</name>
    <dbReference type="NCBI Taxonomy" id="399045"/>
    <lineage>
        <taxon>Eukaryota</taxon>
        <taxon>Metazoa</taxon>
        <taxon>Ecdysozoa</taxon>
        <taxon>Arthropoda</taxon>
        <taxon>Crustacea</taxon>
        <taxon>Oligostraca</taxon>
        <taxon>Ostracoda</taxon>
        <taxon>Podocopa</taxon>
        <taxon>Podocopida</taxon>
        <taxon>Cypridocopina</taxon>
        <taxon>Cypridoidea</taxon>
        <taxon>Cyprididae</taxon>
        <taxon>Notodromas</taxon>
    </lineage>
</organism>
<dbReference type="PANTHER" id="PTHR24260">
    <property type="match status" value="1"/>
</dbReference>
<sequence length="272" mass="29162">MSERRAFVMVHYPLYCWVLGLLIVHQVGITVRAKPAMMEDYDSPVIYSGTKVRDRTLAPWMVYLQLDVRIAGRSMNCAGSLISNRIILTAAHCVTYQCADSGETITGKGVRYFLGTLSTVFDGRDGSGVIVAEQRDMINGLKVHPEYVRHPPKNDLALVKMGDSGGPVVTQLGEAAVQVGVVSFGEDNACSGTRASDGNQDGEILLRRPMTSAAGVLGPAIASGTGSSIQSAYLAAATARRDCNVFAPSVEMKVSAYRDWIDSEADKLVQAG</sequence>
<dbReference type="InterPro" id="IPR018114">
    <property type="entry name" value="TRYPSIN_HIS"/>
</dbReference>
<keyword evidence="1" id="KW-0472">Membrane</keyword>
<evidence type="ECO:0000313" key="3">
    <source>
        <dbReference type="EMBL" id="CAD7272781.1"/>
    </source>
</evidence>
<protein>
    <recommendedName>
        <fullName evidence="2">Peptidase S1 domain-containing protein</fullName>
    </recommendedName>
</protein>
<keyword evidence="1" id="KW-1133">Transmembrane helix</keyword>
<dbReference type="Proteomes" id="UP000678499">
    <property type="component" value="Unassembled WGS sequence"/>
</dbReference>
<dbReference type="Pfam" id="PF00089">
    <property type="entry name" value="Trypsin"/>
    <property type="match status" value="1"/>
</dbReference>
<dbReference type="InterPro" id="IPR001254">
    <property type="entry name" value="Trypsin_dom"/>
</dbReference>
<dbReference type="SMART" id="SM00020">
    <property type="entry name" value="Tryp_SPc"/>
    <property type="match status" value="1"/>
</dbReference>
<dbReference type="PROSITE" id="PS50240">
    <property type="entry name" value="TRYPSIN_DOM"/>
    <property type="match status" value="1"/>
</dbReference>
<dbReference type="GO" id="GO:0006508">
    <property type="term" value="P:proteolysis"/>
    <property type="evidence" value="ECO:0007669"/>
    <property type="project" value="InterPro"/>
</dbReference>
<evidence type="ECO:0000256" key="1">
    <source>
        <dbReference type="SAM" id="Phobius"/>
    </source>
</evidence>
<gene>
    <name evidence="3" type="ORF">NMOB1V02_LOCUS703</name>
</gene>
<dbReference type="OrthoDB" id="10061449at2759"/>
<dbReference type="InterPro" id="IPR009003">
    <property type="entry name" value="Peptidase_S1_PA"/>
</dbReference>
<dbReference type="InterPro" id="IPR051333">
    <property type="entry name" value="CLIP_Serine_Protease"/>
</dbReference>
<reference evidence="3" key="1">
    <citation type="submission" date="2020-11" db="EMBL/GenBank/DDBJ databases">
        <authorList>
            <person name="Tran Van P."/>
        </authorList>
    </citation>
    <scope>NUCLEOTIDE SEQUENCE</scope>
</reference>
<proteinExistence type="predicted"/>
<evidence type="ECO:0000313" key="4">
    <source>
        <dbReference type="Proteomes" id="UP000678499"/>
    </source>
</evidence>
<dbReference type="InterPro" id="IPR043504">
    <property type="entry name" value="Peptidase_S1_PA_chymotrypsin"/>
</dbReference>
<keyword evidence="1" id="KW-0812">Transmembrane</keyword>
<dbReference type="EMBL" id="OA882100">
    <property type="protein sequence ID" value="CAD7272781.1"/>
    <property type="molecule type" value="Genomic_DNA"/>
</dbReference>
<dbReference type="Gene3D" id="2.40.10.10">
    <property type="entry name" value="Trypsin-like serine proteases"/>
    <property type="match status" value="2"/>
</dbReference>
<dbReference type="AlphaFoldDB" id="A0A7R9BF25"/>
<accession>A0A7R9BF25</accession>
<name>A0A7R9BF25_9CRUS</name>
<feature type="domain" description="Peptidase S1" evidence="2">
    <location>
        <begin position="46"/>
        <end position="266"/>
    </location>
</feature>
<dbReference type="PROSITE" id="PS00134">
    <property type="entry name" value="TRYPSIN_HIS"/>
    <property type="match status" value="1"/>
</dbReference>
<dbReference type="EMBL" id="CAJPEX010000063">
    <property type="protein sequence ID" value="CAG0912933.1"/>
    <property type="molecule type" value="Genomic_DNA"/>
</dbReference>
<keyword evidence="4" id="KW-1185">Reference proteome</keyword>
<dbReference type="SUPFAM" id="SSF50494">
    <property type="entry name" value="Trypsin-like serine proteases"/>
    <property type="match status" value="1"/>
</dbReference>